<protein>
    <recommendedName>
        <fullName evidence="5">Ribosome quality control complex subunit 2</fullName>
    </recommendedName>
</protein>
<feature type="coiled-coil region" evidence="6">
    <location>
        <begin position="335"/>
        <end position="366"/>
    </location>
</feature>
<evidence type="ECO:0000256" key="2">
    <source>
        <dbReference type="ARBA" id="ARBA00008318"/>
    </source>
</evidence>
<keyword evidence="4 6" id="KW-0175">Coiled coil</keyword>
<feature type="compositionally biased region" description="Gly residues" evidence="7">
    <location>
        <begin position="1088"/>
        <end position="1116"/>
    </location>
</feature>
<dbReference type="GO" id="GO:0005737">
    <property type="term" value="C:cytoplasm"/>
    <property type="evidence" value="ECO:0007669"/>
    <property type="project" value="UniProtKB-SubCell"/>
</dbReference>
<dbReference type="AlphaFoldDB" id="A0A6A6P0A1"/>
<proteinExistence type="inferred from homology"/>
<evidence type="ECO:0000256" key="4">
    <source>
        <dbReference type="ARBA" id="ARBA00023054"/>
    </source>
</evidence>
<dbReference type="OrthoDB" id="207084at2759"/>
<dbReference type="InterPro" id="IPR051608">
    <property type="entry name" value="RQC_Subunit_NEMF"/>
</dbReference>
<evidence type="ECO:0000259" key="9">
    <source>
        <dbReference type="Pfam" id="PF11923"/>
    </source>
</evidence>
<reference evidence="10" key="1">
    <citation type="journal article" date="2020" name="Stud. Mycol.">
        <title>101 Dothideomycetes genomes: a test case for predicting lifestyles and emergence of pathogens.</title>
        <authorList>
            <person name="Haridas S."/>
            <person name="Albert R."/>
            <person name="Binder M."/>
            <person name="Bloem J."/>
            <person name="Labutti K."/>
            <person name="Salamov A."/>
            <person name="Andreopoulos B."/>
            <person name="Baker S."/>
            <person name="Barry K."/>
            <person name="Bills G."/>
            <person name="Bluhm B."/>
            <person name="Cannon C."/>
            <person name="Castanera R."/>
            <person name="Culley D."/>
            <person name="Daum C."/>
            <person name="Ezra D."/>
            <person name="Gonzalez J."/>
            <person name="Henrissat B."/>
            <person name="Kuo A."/>
            <person name="Liang C."/>
            <person name="Lipzen A."/>
            <person name="Lutzoni F."/>
            <person name="Magnuson J."/>
            <person name="Mondo S."/>
            <person name="Nolan M."/>
            <person name="Ohm R."/>
            <person name="Pangilinan J."/>
            <person name="Park H.-J."/>
            <person name="Ramirez L."/>
            <person name="Alfaro M."/>
            <person name="Sun H."/>
            <person name="Tritt A."/>
            <person name="Yoshinaga Y."/>
            <person name="Zwiers L.-H."/>
            <person name="Turgeon B."/>
            <person name="Goodwin S."/>
            <person name="Spatafora J."/>
            <person name="Crous P."/>
            <person name="Grigoriev I."/>
        </authorList>
    </citation>
    <scope>NUCLEOTIDE SEQUENCE</scope>
    <source>
        <strain evidence="10">ATCC 16933</strain>
    </source>
</reference>
<feature type="compositionally biased region" description="Acidic residues" evidence="7">
    <location>
        <begin position="442"/>
        <end position="462"/>
    </location>
</feature>
<feature type="domain" description="NFACT RNA-binding" evidence="8">
    <location>
        <begin position="551"/>
        <end position="663"/>
    </location>
</feature>
<evidence type="ECO:0000313" key="10">
    <source>
        <dbReference type="EMBL" id="KAF2457376.1"/>
    </source>
</evidence>
<dbReference type="InterPro" id="IPR021846">
    <property type="entry name" value="NFACT-C"/>
</dbReference>
<feature type="compositionally biased region" description="Low complexity" evidence="7">
    <location>
        <begin position="833"/>
        <end position="844"/>
    </location>
</feature>
<dbReference type="GO" id="GO:0000049">
    <property type="term" value="F:tRNA binding"/>
    <property type="evidence" value="ECO:0007669"/>
    <property type="project" value="TreeGrafter"/>
</dbReference>
<feature type="region of interest" description="Disordered" evidence="7">
    <location>
        <begin position="1088"/>
        <end position="1123"/>
    </location>
</feature>
<dbReference type="GO" id="GO:0043023">
    <property type="term" value="F:ribosomal large subunit binding"/>
    <property type="evidence" value="ECO:0007669"/>
    <property type="project" value="TreeGrafter"/>
</dbReference>
<evidence type="ECO:0000256" key="1">
    <source>
        <dbReference type="ARBA" id="ARBA00004496"/>
    </source>
</evidence>
<feature type="domain" description="NFACT protein C-terminal" evidence="9">
    <location>
        <begin position="986"/>
        <end position="1087"/>
    </location>
</feature>
<comment type="similarity">
    <text evidence="2">Belongs to the NEMF family.</text>
</comment>
<dbReference type="InterPro" id="IPR008532">
    <property type="entry name" value="NFACT_RNA-bd"/>
</dbReference>
<feature type="compositionally biased region" description="Basic and acidic residues" evidence="7">
    <location>
        <begin position="716"/>
        <end position="729"/>
    </location>
</feature>
<dbReference type="Gene3D" id="2.30.310.10">
    <property type="entry name" value="ibrinogen binding protein from staphylococcus aureus domain"/>
    <property type="match status" value="1"/>
</dbReference>
<dbReference type="PANTHER" id="PTHR15239">
    <property type="entry name" value="NUCLEAR EXPORT MEDIATOR FACTOR NEMF"/>
    <property type="match status" value="1"/>
</dbReference>
<evidence type="ECO:0000313" key="11">
    <source>
        <dbReference type="Proteomes" id="UP000799766"/>
    </source>
</evidence>
<evidence type="ECO:0000256" key="3">
    <source>
        <dbReference type="ARBA" id="ARBA00022490"/>
    </source>
</evidence>
<name>A0A6A6P0A1_9PEZI</name>
<sequence>MKQRFSSLDVKVIAHELSSSLSTLRVSNIYDLSSRIFLFKFQKPEHKEQLVVDSGFRCHLTGYARETAGEPSGFVKVLRKHLRTRRVSAVRQVGTDRVIEFEFSDGLYRLFLEFYAGGNVILTDADCKVLTLLREVNEGSEDDKLRRGSTYRLDLRQNYNGVPPLTKGRLRDGLQNAVERQTAAAATAKAKTKAKKDALRKALAISITEYPPMLVDHALSVTEFDSSVKPEDVIKDEALLEKLLSALEIAGQVVTRITSAEITTGYIIAKKKRPYPEKRDEQNAAAEDESLIYEDLHPFKPHQFEKDEGIVFLEHSGFNRTADVFFSSIEGQKLESRLQEKEINAKKKVESAQAEHERRIEGLKQVQDMNVRKAQAIEANLDRVEEATAAVNGLIAQGMDWVEIARLIEMEQSRGNPVAALIKLPLKLYENTVTLKLSEPTKEDDDYEGDETESESGEDEEYTTGNGPSKISAKDDKRLAIDIDLGLSGWSNARQYYDQKRSAALKEEKTIQASAKALKSTEKKVTSDLKKALKQEKDVLRPLRPQLWFEKFYYFISSDGYLVLGGRDPQQHDTLYHRHLRKGDVYVHADLDGAAVVIVKNNSDTPNAPIPPSTLSQAGHLSVVTSSAWDSKAVMSAWWVSYDKVTKTGLTGEYLGPGKFVVKSDKNYLPPSQLLVGLAVVFQISEGSKANHARHRIQEEVDGQPEPSTEEASAADDSKERPAPAKEDSSDSDEEEFPDAKLDSNSDDSENEDHQKAQLNPLQTGVVPDADDQIQTSVSREESTVSLAVEDEDRTSSTESSTRPAGGGSKGHLSAYQRRQLKKGKDPLPPQMQSPAPSSQVASDYDLDDDDYTTTSSRQGEPPGPASITSTSVSNKPLPRGKRTKAKRLAEKYANQDPEDRELALRLLGSKGPGSTSAQAAEDKQQKPSAAEQAAAQKARRREQHLRAQAAGRAAEARRHGEQQQQQGEGGGERADEEAVDHAVDVGTFTGRPHPADDIVAALPVCAPWAALASYKYKVKLQPGTVKRGKAVREVLGRWEADGKDAKKVDRDGRDPDRIWPRERELMAGWKEESVVGIVPVGKVRVMMGGGGGGGSKGGGGGGAKGKGGGKAARGGKGSKKQR</sequence>
<dbReference type="Pfam" id="PF05833">
    <property type="entry name" value="NFACT_N"/>
    <property type="match status" value="1"/>
</dbReference>
<dbReference type="Pfam" id="PF11923">
    <property type="entry name" value="NFACT-C"/>
    <property type="match status" value="1"/>
</dbReference>
<dbReference type="PANTHER" id="PTHR15239:SF6">
    <property type="entry name" value="RIBOSOME QUALITY CONTROL COMPLEX SUBUNIT NEMF"/>
    <property type="match status" value="1"/>
</dbReference>
<organism evidence="10 11">
    <name type="scientific">Lineolata rhizophorae</name>
    <dbReference type="NCBI Taxonomy" id="578093"/>
    <lineage>
        <taxon>Eukaryota</taxon>
        <taxon>Fungi</taxon>
        <taxon>Dikarya</taxon>
        <taxon>Ascomycota</taxon>
        <taxon>Pezizomycotina</taxon>
        <taxon>Dothideomycetes</taxon>
        <taxon>Dothideomycetes incertae sedis</taxon>
        <taxon>Lineolatales</taxon>
        <taxon>Lineolataceae</taxon>
        <taxon>Lineolata</taxon>
    </lineage>
</organism>
<evidence type="ECO:0000256" key="7">
    <source>
        <dbReference type="SAM" id="MobiDB-lite"/>
    </source>
</evidence>
<accession>A0A6A6P0A1</accession>
<evidence type="ECO:0000256" key="5">
    <source>
        <dbReference type="ARBA" id="ARBA00070414"/>
    </source>
</evidence>
<dbReference type="Pfam" id="PF05670">
    <property type="entry name" value="NFACT-R_1"/>
    <property type="match status" value="1"/>
</dbReference>
<evidence type="ECO:0000256" key="6">
    <source>
        <dbReference type="SAM" id="Coils"/>
    </source>
</evidence>
<dbReference type="EMBL" id="MU001680">
    <property type="protein sequence ID" value="KAF2457376.1"/>
    <property type="molecule type" value="Genomic_DNA"/>
</dbReference>
<feature type="region of interest" description="Disordered" evidence="7">
    <location>
        <begin position="689"/>
        <end position="981"/>
    </location>
</feature>
<dbReference type="Proteomes" id="UP000799766">
    <property type="component" value="Unassembled WGS sequence"/>
</dbReference>
<dbReference type="GO" id="GO:0072344">
    <property type="term" value="P:rescue of stalled ribosome"/>
    <property type="evidence" value="ECO:0007669"/>
    <property type="project" value="TreeGrafter"/>
</dbReference>
<keyword evidence="11" id="KW-1185">Reference proteome</keyword>
<feature type="compositionally biased region" description="Low complexity" evidence="7">
    <location>
        <begin position="927"/>
        <end position="937"/>
    </location>
</feature>
<dbReference type="GO" id="GO:1990112">
    <property type="term" value="C:RQC complex"/>
    <property type="evidence" value="ECO:0007669"/>
    <property type="project" value="TreeGrafter"/>
</dbReference>
<gene>
    <name evidence="10" type="ORF">BDY21DRAFT_320628</name>
</gene>
<keyword evidence="3" id="KW-0963">Cytoplasm</keyword>
<evidence type="ECO:0000259" key="8">
    <source>
        <dbReference type="Pfam" id="PF05670"/>
    </source>
</evidence>
<comment type="subcellular location">
    <subcellularLocation>
        <location evidence="1">Cytoplasm</location>
    </subcellularLocation>
</comment>
<dbReference type="FunFam" id="2.30.310.10:FF:000003">
    <property type="entry name" value="Zinc knuckle domain containing protein"/>
    <property type="match status" value="1"/>
</dbReference>
<dbReference type="GO" id="GO:1990116">
    <property type="term" value="P:ribosome-associated ubiquitin-dependent protein catabolic process"/>
    <property type="evidence" value="ECO:0007669"/>
    <property type="project" value="TreeGrafter"/>
</dbReference>
<feature type="region of interest" description="Disordered" evidence="7">
    <location>
        <begin position="437"/>
        <end position="473"/>
    </location>
</feature>